<dbReference type="STRING" id="667725.A0A0L0GAG3"/>
<dbReference type="GO" id="GO:0006355">
    <property type="term" value="P:regulation of DNA-templated transcription"/>
    <property type="evidence" value="ECO:0007669"/>
    <property type="project" value="InterPro"/>
</dbReference>
<dbReference type="Pfam" id="PF22732">
    <property type="entry name" value="MSL3_chromo-like"/>
    <property type="match status" value="1"/>
</dbReference>
<dbReference type="Gene3D" id="2.30.30.140">
    <property type="match status" value="1"/>
</dbReference>
<dbReference type="SUPFAM" id="SSF54160">
    <property type="entry name" value="Chromo domain-like"/>
    <property type="match status" value="1"/>
</dbReference>
<evidence type="ECO:0000259" key="2">
    <source>
        <dbReference type="Pfam" id="PF05712"/>
    </source>
</evidence>
<gene>
    <name evidence="4" type="ORF">SARC_02573</name>
</gene>
<name>A0A0L0GAG3_9EUKA</name>
<dbReference type="InterPro" id="IPR016197">
    <property type="entry name" value="Chromo-like_dom_sf"/>
</dbReference>
<dbReference type="OrthoDB" id="124855at2759"/>
<dbReference type="InterPro" id="IPR053820">
    <property type="entry name" value="MSL3_chromo-like"/>
</dbReference>
<dbReference type="RefSeq" id="XP_014159140.1">
    <property type="nucleotide sequence ID" value="XM_014303665.1"/>
</dbReference>
<feature type="compositionally biased region" description="Basic residues" evidence="1">
    <location>
        <begin position="81"/>
        <end position="92"/>
    </location>
</feature>
<dbReference type="eggNOG" id="KOG3001">
    <property type="taxonomic scope" value="Eukaryota"/>
</dbReference>
<feature type="compositionally biased region" description="Basic and acidic residues" evidence="1">
    <location>
        <begin position="93"/>
        <end position="106"/>
    </location>
</feature>
<evidence type="ECO:0000313" key="4">
    <source>
        <dbReference type="EMBL" id="KNC85238.1"/>
    </source>
</evidence>
<keyword evidence="5" id="KW-1185">Reference proteome</keyword>
<feature type="domain" description="MRG" evidence="2">
    <location>
        <begin position="95"/>
        <end position="135"/>
    </location>
</feature>
<protein>
    <recommendedName>
        <fullName evidence="6">MRG domain-containing protein</fullName>
    </recommendedName>
</protein>
<dbReference type="Proteomes" id="UP000054560">
    <property type="component" value="Unassembled WGS sequence"/>
</dbReference>
<dbReference type="GeneID" id="25903077"/>
<dbReference type="PANTHER" id="PTHR10880">
    <property type="entry name" value="MORTALITY FACTOR 4-LIKE PROTEIN"/>
    <property type="match status" value="1"/>
</dbReference>
<evidence type="ECO:0008006" key="6">
    <source>
        <dbReference type="Google" id="ProtNLM"/>
    </source>
</evidence>
<dbReference type="GO" id="GO:0006325">
    <property type="term" value="P:chromatin organization"/>
    <property type="evidence" value="ECO:0007669"/>
    <property type="project" value="InterPro"/>
</dbReference>
<dbReference type="GO" id="GO:0005634">
    <property type="term" value="C:nucleus"/>
    <property type="evidence" value="ECO:0007669"/>
    <property type="project" value="InterPro"/>
</dbReference>
<dbReference type="PANTHER" id="PTHR10880:SF15">
    <property type="entry name" value="MSL COMPLEX SUBUNIT 3"/>
    <property type="match status" value="1"/>
</dbReference>
<dbReference type="GO" id="GO:0000123">
    <property type="term" value="C:histone acetyltransferase complex"/>
    <property type="evidence" value="ECO:0007669"/>
    <property type="project" value="TreeGrafter"/>
</dbReference>
<sequence length="169" mass="19622">MSGPKFKVDEGVLCYHGPHLYAAKCLDVQEQDGEWMYKVHYIGWNKTWDEYVDDPRILKDNAKNKELQKRLLYLAQVQSKNKGKGSRKKTSGKSKEARNDDKDEEFAREVEEKLALPDKIRKQLVDDWDDIVNHQLETSGVHTCAFSHLPLEIDRMLLKAFPPTSIFSE</sequence>
<dbReference type="EMBL" id="KQ241713">
    <property type="protein sequence ID" value="KNC85238.1"/>
    <property type="molecule type" value="Genomic_DNA"/>
</dbReference>
<proteinExistence type="predicted"/>
<dbReference type="Pfam" id="PF05712">
    <property type="entry name" value="MRG"/>
    <property type="match status" value="1"/>
</dbReference>
<evidence type="ECO:0000259" key="3">
    <source>
        <dbReference type="Pfam" id="PF22732"/>
    </source>
</evidence>
<evidence type="ECO:0000313" key="5">
    <source>
        <dbReference type="Proteomes" id="UP000054560"/>
    </source>
</evidence>
<organism evidence="4 5">
    <name type="scientific">Sphaeroforma arctica JP610</name>
    <dbReference type="NCBI Taxonomy" id="667725"/>
    <lineage>
        <taxon>Eukaryota</taxon>
        <taxon>Ichthyosporea</taxon>
        <taxon>Ichthyophonida</taxon>
        <taxon>Sphaeroforma</taxon>
    </lineage>
</organism>
<dbReference type="AlphaFoldDB" id="A0A0L0GAG3"/>
<reference evidence="4 5" key="1">
    <citation type="submission" date="2011-02" db="EMBL/GenBank/DDBJ databases">
        <title>The Genome Sequence of Sphaeroforma arctica JP610.</title>
        <authorList>
            <consortium name="The Broad Institute Genome Sequencing Platform"/>
            <person name="Russ C."/>
            <person name="Cuomo C."/>
            <person name="Young S.K."/>
            <person name="Zeng Q."/>
            <person name="Gargeya S."/>
            <person name="Alvarado L."/>
            <person name="Berlin A."/>
            <person name="Chapman S.B."/>
            <person name="Chen Z."/>
            <person name="Freedman E."/>
            <person name="Gellesch M."/>
            <person name="Goldberg J."/>
            <person name="Griggs A."/>
            <person name="Gujja S."/>
            <person name="Heilman E."/>
            <person name="Heiman D."/>
            <person name="Howarth C."/>
            <person name="Mehta T."/>
            <person name="Neiman D."/>
            <person name="Pearson M."/>
            <person name="Roberts A."/>
            <person name="Saif S."/>
            <person name="Shea T."/>
            <person name="Shenoy N."/>
            <person name="Sisk P."/>
            <person name="Stolte C."/>
            <person name="Sykes S."/>
            <person name="White J."/>
            <person name="Yandava C."/>
            <person name="Burger G."/>
            <person name="Gray M.W."/>
            <person name="Holland P.W.H."/>
            <person name="King N."/>
            <person name="Lang F.B.F."/>
            <person name="Roger A.J."/>
            <person name="Ruiz-Trillo I."/>
            <person name="Haas B."/>
            <person name="Nusbaum C."/>
            <person name="Birren B."/>
        </authorList>
    </citation>
    <scope>NUCLEOTIDE SEQUENCE [LARGE SCALE GENOMIC DNA]</scope>
    <source>
        <strain evidence="4 5">JP610</strain>
    </source>
</reference>
<dbReference type="InterPro" id="IPR008676">
    <property type="entry name" value="MRG"/>
</dbReference>
<accession>A0A0L0GAG3</accession>
<feature type="domain" description="MSL3 chromodomain-like" evidence="3">
    <location>
        <begin position="6"/>
        <end position="71"/>
    </location>
</feature>
<evidence type="ECO:0000256" key="1">
    <source>
        <dbReference type="SAM" id="MobiDB-lite"/>
    </source>
</evidence>
<feature type="region of interest" description="Disordered" evidence="1">
    <location>
        <begin position="78"/>
        <end position="106"/>
    </location>
</feature>
<dbReference type="InterPro" id="IPR026541">
    <property type="entry name" value="MRG_dom"/>
</dbReference>